<dbReference type="InterPro" id="IPR036264">
    <property type="entry name" value="Bact_exopeptidase_dim_dom"/>
</dbReference>
<keyword evidence="12" id="KW-0457">Lysine biosynthesis</keyword>
<dbReference type="InterPro" id="IPR010182">
    <property type="entry name" value="ArgE/DapE"/>
</dbReference>
<evidence type="ECO:0000256" key="9">
    <source>
        <dbReference type="ARBA" id="ARBA00022801"/>
    </source>
</evidence>
<evidence type="ECO:0000256" key="7">
    <source>
        <dbReference type="ARBA" id="ARBA00022605"/>
    </source>
</evidence>
<evidence type="ECO:0000256" key="2">
    <source>
        <dbReference type="ARBA" id="ARBA00001947"/>
    </source>
</evidence>
<dbReference type="Gene3D" id="3.30.70.360">
    <property type="match status" value="1"/>
</dbReference>
<dbReference type="Gene3D" id="3.40.630.10">
    <property type="entry name" value="Zn peptidases"/>
    <property type="match status" value="1"/>
</dbReference>
<dbReference type="RefSeq" id="WP_103372060.1">
    <property type="nucleotide sequence ID" value="NZ_CBCRVO010000002.1"/>
</dbReference>
<keyword evidence="8" id="KW-0479">Metal-binding</keyword>
<evidence type="ECO:0000256" key="6">
    <source>
        <dbReference type="ARBA" id="ARBA00016853"/>
    </source>
</evidence>
<evidence type="ECO:0000256" key="13">
    <source>
        <dbReference type="ARBA" id="ARBA00023285"/>
    </source>
</evidence>
<evidence type="ECO:0000256" key="12">
    <source>
        <dbReference type="ARBA" id="ARBA00023154"/>
    </source>
</evidence>
<evidence type="ECO:0000256" key="11">
    <source>
        <dbReference type="ARBA" id="ARBA00022915"/>
    </source>
</evidence>
<dbReference type="NCBIfam" id="NF006365">
    <property type="entry name" value="PRK08588.1"/>
    <property type="match status" value="1"/>
</dbReference>
<dbReference type="PANTHER" id="PTHR43808">
    <property type="entry name" value="ACETYLORNITHINE DEACETYLASE"/>
    <property type="match status" value="1"/>
</dbReference>
<dbReference type="EMBL" id="PPPX01000016">
    <property type="protein sequence ID" value="POA08262.1"/>
    <property type="molecule type" value="Genomic_DNA"/>
</dbReference>
<evidence type="ECO:0000256" key="8">
    <source>
        <dbReference type="ARBA" id="ARBA00022723"/>
    </source>
</evidence>
<feature type="domain" description="Peptidase M20 dimerisation" evidence="15">
    <location>
        <begin position="173"/>
        <end position="308"/>
    </location>
</feature>
<evidence type="ECO:0000256" key="5">
    <source>
        <dbReference type="ARBA" id="ARBA00011921"/>
    </source>
</evidence>
<dbReference type="SUPFAM" id="SSF55031">
    <property type="entry name" value="Bacterial exopeptidase dimerisation domain"/>
    <property type="match status" value="1"/>
</dbReference>
<evidence type="ECO:0000259" key="15">
    <source>
        <dbReference type="Pfam" id="PF07687"/>
    </source>
</evidence>
<comment type="pathway">
    <text evidence="3">Amino-acid biosynthesis; L-lysine biosynthesis via DAP pathway; LL-2,6-diaminopimelate from (S)-tetrahydrodipicolinate (succinylase route): step 3/3.</text>
</comment>
<dbReference type="SUPFAM" id="SSF53187">
    <property type="entry name" value="Zn-dependent exopeptidases"/>
    <property type="match status" value="1"/>
</dbReference>
<dbReference type="Pfam" id="PF01546">
    <property type="entry name" value="Peptidase_M20"/>
    <property type="match status" value="1"/>
</dbReference>
<evidence type="ECO:0000256" key="14">
    <source>
        <dbReference type="ARBA" id="ARBA00051301"/>
    </source>
</evidence>
<name>A0A2K4FA85_9STAP</name>
<keyword evidence="10" id="KW-0862">Zinc</keyword>
<dbReference type="Pfam" id="PF07687">
    <property type="entry name" value="M20_dimer"/>
    <property type="match status" value="1"/>
</dbReference>
<keyword evidence="17" id="KW-1185">Reference proteome</keyword>
<dbReference type="NCBIfam" id="TIGR01910">
    <property type="entry name" value="DapE-ArgE"/>
    <property type="match status" value="1"/>
</dbReference>
<comment type="similarity">
    <text evidence="4">Belongs to the peptidase M20A family.</text>
</comment>
<evidence type="ECO:0000256" key="1">
    <source>
        <dbReference type="ARBA" id="ARBA00001941"/>
    </source>
</evidence>
<comment type="catalytic activity">
    <reaction evidence="14">
        <text>N-succinyl-(2S,6S)-2,6-diaminopimelate + H2O = (2S,6S)-2,6-diaminopimelate + succinate</text>
        <dbReference type="Rhea" id="RHEA:22608"/>
        <dbReference type="ChEBI" id="CHEBI:15377"/>
        <dbReference type="ChEBI" id="CHEBI:30031"/>
        <dbReference type="ChEBI" id="CHEBI:57609"/>
        <dbReference type="ChEBI" id="CHEBI:58087"/>
        <dbReference type="EC" id="3.5.1.18"/>
    </reaction>
</comment>
<accession>A0A2K4FA85</accession>
<evidence type="ECO:0000313" key="16">
    <source>
        <dbReference type="EMBL" id="POA08262.1"/>
    </source>
</evidence>
<proteinExistence type="inferred from homology"/>
<evidence type="ECO:0000256" key="10">
    <source>
        <dbReference type="ARBA" id="ARBA00022833"/>
    </source>
</evidence>
<dbReference type="GO" id="GO:0009089">
    <property type="term" value="P:lysine biosynthetic process via diaminopimelate"/>
    <property type="evidence" value="ECO:0007669"/>
    <property type="project" value="UniProtKB-UniPathway"/>
</dbReference>
<dbReference type="GO" id="GO:0019877">
    <property type="term" value="P:diaminopimelate biosynthetic process"/>
    <property type="evidence" value="ECO:0007669"/>
    <property type="project" value="UniProtKB-KW"/>
</dbReference>
<protein>
    <recommendedName>
        <fullName evidence="6">Probable succinyl-diaminopimelate desuccinylase</fullName>
        <ecNumber evidence="5">3.5.1.18</ecNumber>
    </recommendedName>
</protein>
<keyword evidence="13" id="KW-0170">Cobalt</keyword>
<dbReference type="InterPro" id="IPR002933">
    <property type="entry name" value="Peptidase_M20"/>
</dbReference>
<comment type="caution">
    <text evidence="16">The sequence shown here is derived from an EMBL/GenBank/DDBJ whole genome shotgun (WGS) entry which is preliminary data.</text>
</comment>
<dbReference type="Proteomes" id="UP000242712">
    <property type="component" value="Unassembled WGS sequence"/>
</dbReference>
<dbReference type="InterPro" id="IPR050072">
    <property type="entry name" value="Peptidase_M20A"/>
</dbReference>
<organism evidence="16 17">
    <name type="scientific">Staphylococcus argensis</name>
    <dbReference type="NCBI Taxonomy" id="1607738"/>
    <lineage>
        <taxon>Bacteria</taxon>
        <taxon>Bacillati</taxon>
        <taxon>Bacillota</taxon>
        <taxon>Bacilli</taxon>
        <taxon>Bacillales</taxon>
        <taxon>Staphylococcaceae</taxon>
        <taxon>Staphylococcus</taxon>
    </lineage>
</organism>
<comment type="cofactor">
    <cofactor evidence="2">
        <name>Zn(2+)</name>
        <dbReference type="ChEBI" id="CHEBI:29105"/>
    </cofactor>
</comment>
<dbReference type="OrthoDB" id="9792335at2"/>
<keyword evidence="7" id="KW-0028">Amino-acid biosynthesis</keyword>
<evidence type="ECO:0000256" key="4">
    <source>
        <dbReference type="ARBA" id="ARBA00006247"/>
    </source>
</evidence>
<dbReference type="GO" id="GO:0009014">
    <property type="term" value="F:succinyl-diaminopimelate desuccinylase activity"/>
    <property type="evidence" value="ECO:0007669"/>
    <property type="project" value="UniProtKB-EC"/>
</dbReference>
<reference evidence="16 17" key="1">
    <citation type="submission" date="2017-08" db="EMBL/GenBank/DDBJ databases">
        <title>Draft genome sequences of 64 type strains of genus Staph aureus.</title>
        <authorList>
            <person name="Cole K."/>
            <person name="Golubchik T."/>
            <person name="Russell J."/>
            <person name="Foster D."/>
            <person name="Llewelyn M."/>
            <person name="Wilson D."/>
            <person name="Crook D."/>
            <person name="Paul J."/>
        </authorList>
    </citation>
    <scope>NUCLEOTIDE SEQUENCE [LARGE SCALE GENOMIC DNA]</scope>
    <source>
        <strain evidence="16 17">DSM 29875</strain>
    </source>
</reference>
<gene>
    <name evidence="16" type="ORF">CD039_09205</name>
</gene>
<keyword evidence="11" id="KW-0220">Diaminopimelate biosynthesis</keyword>
<keyword evidence="9" id="KW-0378">Hydrolase</keyword>
<comment type="cofactor">
    <cofactor evidence="1">
        <name>Co(2+)</name>
        <dbReference type="ChEBI" id="CHEBI:48828"/>
    </cofactor>
</comment>
<dbReference type="UniPathway" id="UPA00034">
    <property type="reaction ID" value="UER00021"/>
</dbReference>
<dbReference type="PANTHER" id="PTHR43808:SF8">
    <property type="entry name" value="PEPTIDASE M20 DIMERISATION DOMAIN-CONTAINING PROTEIN"/>
    <property type="match status" value="1"/>
</dbReference>
<evidence type="ECO:0000256" key="3">
    <source>
        <dbReference type="ARBA" id="ARBA00005130"/>
    </source>
</evidence>
<dbReference type="InterPro" id="IPR001261">
    <property type="entry name" value="ArgE/DapE_CS"/>
</dbReference>
<dbReference type="EC" id="3.5.1.18" evidence="5"/>
<dbReference type="CDD" id="cd08659">
    <property type="entry name" value="M20_ArgE_DapE-like"/>
    <property type="match status" value="1"/>
</dbReference>
<dbReference type="InterPro" id="IPR011650">
    <property type="entry name" value="Peptidase_M20_dimer"/>
</dbReference>
<evidence type="ECO:0000313" key="17">
    <source>
        <dbReference type="Proteomes" id="UP000242712"/>
    </source>
</evidence>
<sequence length="410" mass="45613">MSTFSNEEKVQILSDIVAMNTVNDNEIEVCKYLQDLFKQHGIDSRIQELDENRGNLIAEIGEGSPVLGISGHMDVVPEGKHEQWTYDPFTLTEDDGMLYGRGAADMKSGLAALAIAMIEIKENDLLKKGRIKFIATTGEEKAQLGSQKAYEAGEMDDVDALVIAEPCQNMLVIAHKGSMDYRIISKGHAAHSSMPVIGKNAILPLIDFVKDIDDAYHQIIKGNRSQSLDLSGMYDKLAPQLPQSIDPEYVKDVIEGLVISNTVISGGTQVNSVPDSAEAEFNIRTIPEYNNEKVKQLFNETLDKHNQNGAELESDLYLDLESVLTNGNNDLVKYGKSIADRKFNDTFKAAPTVAITDASNLLRDKDENFPFIVFGPGKNPHQIDECVRKDKYLDFTEYYVELFTTYLENS</sequence>
<dbReference type="PROSITE" id="PS00758">
    <property type="entry name" value="ARGE_DAPE_CPG2_1"/>
    <property type="match status" value="1"/>
</dbReference>
<dbReference type="AlphaFoldDB" id="A0A2K4FA85"/>
<dbReference type="GO" id="GO:0046872">
    <property type="term" value="F:metal ion binding"/>
    <property type="evidence" value="ECO:0007669"/>
    <property type="project" value="UniProtKB-KW"/>
</dbReference>
<dbReference type="GeneID" id="98298525"/>